<evidence type="ECO:0000313" key="2">
    <source>
        <dbReference type="Proteomes" id="UP000266934"/>
    </source>
</evidence>
<accession>A0A348G020</accession>
<keyword evidence="2" id="KW-1185">Reference proteome</keyword>
<organism evidence="1 2">
    <name type="scientific">Blastochloris tepida</name>
    <dbReference type="NCBI Taxonomy" id="2233851"/>
    <lineage>
        <taxon>Bacteria</taxon>
        <taxon>Pseudomonadati</taxon>
        <taxon>Pseudomonadota</taxon>
        <taxon>Alphaproteobacteria</taxon>
        <taxon>Hyphomicrobiales</taxon>
        <taxon>Blastochloridaceae</taxon>
        <taxon>Blastochloris</taxon>
    </lineage>
</organism>
<protein>
    <submittedName>
        <fullName evidence="1">Uncharacterized protein</fullName>
    </submittedName>
</protein>
<evidence type="ECO:0000313" key="1">
    <source>
        <dbReference type="EMBL" id="BBF92903.1"/>
    </source>
</evidence>
<dbReference type="OrthoDB" id="7965053at2"/>
<dbReference type="RefSeq" id="WP_126399111.1">
    <property type="nucleotide sequence ID" value="NZ_AP018907.1"/>
</dbReference>
<dbReference type="AlphaFoldDB" id="A0A348G020"/>
<dbReference type="Proteomes" id="UP000266934">
    <property type="component" value="Chromosome"/>
</dbReference>
<gene>
    <name evidence="1" type="ORF">BLTE_15880</name>
</gene>
<dbReference type="KEGG" id="blag:BLTE_15880"/>
<reference evidence="1 2" key="1">
    <citation type="submission" date="2018-08" db="EMBL/GenBank/DDBJ databases">
        <title>Complete genome sequencing of Blastochloris tepida GI.</title>
        <authorList>
            <person name="Tsukatani Y."/>
            <person name="Mori H."/>
        </authorList>
    </citation>
    <scope>NUCLEOTIDE SEQUENCE [LARGE SCALE GENOMIC DNA]</scope>
    <source>
        <strain evidence="1 2">GI</strain>
    </source>
</reference>
<sequence>MTDPIAATISGVPVVTIPAAEYAELLACWEQLARLRLFQEAFQPRSKASIDQDPEVAAFIASRLGKVFLREVLAECRERFGVSRTPSRSAAQRYWLRLRGLKR</sequence>
<dbReference type="EMBL" id="AP018907">
    <property type="protein sequence ID" value="BBF92903.1"/>
    <property type="molecule type" value="Genomic_DNA"/>
</dbReference>
<name>A0A348G020_9HYPH</name>
<proteinExistence type="predicted"/>